<proteinExistence type="predicted"/>
<dbReference type="Gene3D" id="3.40.640.10">
    <property type="entry name" value="Type I PLP-dependent aspartate aminotransferase-like (Major domain)"/>
    <property type="match status" value="1"/>
</dbReference>
<dbReference type="PANTHER" id="PTHR32325">
    <property type="entry name" value="BETA-ELIMINATING LYASE-LIKE PROTEIN-RELATED"/>
    <property type="match status" value="1"/>
</dbReference>
<dbReference type="STRING" id="5514.A0A395RSW2"/>
<dbReference type="AlphaFoldDB" id="A0A395RSW2"/>
<keyword evidence="2" id="KW-1185">Reference proteome</keyword>
<dbReference type="EMBL" id="PXOF01000135">
    <property type="protein sequence ID" value="RGP63191.1"/>
    <property type="molecule type" value="Genomic_DNA"/>
</dbReference>
<protein>
    <submittedName>
        <fullName evidence="1">Tryptophanase</fullName>
    </submittedName>
</protein>
<comment type="caution">
    <text evidence="1">The sequence shown here is derived from an EMBL/GenBank/DDBJ whole genome shotgun (WGS) entry which is preliminary data.</text>
</comment>
<sequence length="156" mass="17303">MSQVTLQTSIPSFTIGSVHKKAEVSKEFRERSAIMQGDESNGRNMGYYYFLEALCDVFERGEQNAYALHKGLLDLNALEPLERFLQEKDGGFVNRGLAQMTRPNCFIVPQSRCAESVLFQATAEVFVASSQHLPLIISNGFFDTTSANTTAANIIP</sequence>
<name>A0A395RSW2_FUSSP</name>
<dbReference type="Proteomes" id="UP000266152">
    <property type="component" value="Unassembled WGS sequence"/>
</dbReference>
<dbReference type="PANTHER" id="PTHR32325:SF4">
    <property type="entry name" value="TRYPTOPHANASE"/>
    <property type="match status" value="1"/>
</dbReference>
<accession>A0A395RSW2</accession>
<evidence type="ECO:0000313" key="2">
    <source>
        <dbReference type="Proteomes" id="UP000266152"/>
    </source>
</evidence>
<organism evidence="1 2">
    <name type="scientific">Fusarium sporotrichioides</name>
    <dbReference type="NCBI Taxonomy" id="5514"/>
    <lineage>
        <taxon>Eukaryota</taxon>
        <taxon>Fungi</taxon>
        <taxon>Dikarya</taxon>
        <taxon>Ascomycota</taxon>
        <taxon>Pezizomycotina</taxon>
        <taxon>Sordariomycetes</taxon>
        <taxon>Hypocreomycetidae</taxon>
        <taxon>Hypocreales</taxon>
        <taxon>Nectriaceae</taxon>
        <taxon>Fusarium</taxon>
    </lineage>
</organism>
<reference evidence="1 2" key="1">
    <citation type="journal article" date="2018" name="PLoS Pathog.">
        <title>Evolution of structural diversity of trichothecenes, a family of toxins produced by plant pathogenic and entomopathogenic fungi.</title>
        <authorList>
            <person name="Proctor R.H."/>
            <person name="McCormick S.P."/>
            <person name="Kim H.S."/>
            <person name="Cardoza R.E."/>
            <person name="Stanley A.M."/>
            <person name="Lindo L."/>
            <person name="Kelly A."/>
            <person name="Brown D.W."/>
            <person name="Lee T."/>
            <person name="Vaughan M.M."/>
            <person name="Alexander N.J."/>
            <person name="Busman M."/>
            <person name="Gutierrez S."/>
        </authorList>
    </citation>
    <scope>NUCLEOTIDE SEQUENCE [LARGE SCALE GENOMIC DNA]</scope>
    <source>
        <strain evidence="1 2">NRRL 3299</strain>
    </source>
</reference>
<dbReference type="InterPro" id="IPR015421">
    <property type="entry name" value="PyrdxlP-dep_Trfase_major"/>
</dbReference>
<evidence type="ECO:0000313" key="1">
    <source>
        <dbReference type="EMBL" id="RGP63191.1"/>
    </source>
</evidence>
<gene>
    <name evidence="1" type="ORF">FSPOR_8773</name>
</gene>